<feature type="transmembrane region" description="Helical" evidence="5">
    <location>
        <begin position="108"/>
        <end position="130"/>
    </location>
</feature>
<name>A0A8H4LHV9_9HYPO</name>
<accession>A0A8H4LHV9</accession>
<dbReference type="PANTHER" id="PTHR31465">
    <property type="entry name" value="PROTEIN RTA1-RELATED"/>
    <property type="match status" value="1"/>
</dbReference>
<keyword evidence="3 5" id="KW-1133">Transmembrane helix</keyword>
<comment type="caution">
    <text evidence="6">The sequence shown here is derived from an EMBL/GenBank/DDBJ whole genome shotgun (WGS) entry which is preliminary data.</text>
</comment>
<evidence type="ECO:0000256" key="5">
    <source>
        <dbReference type="SAM" id="Phobius"/>
    </source>
</evidence>
<keyword evidence="7" id="KW-1185">Reference proteome</keyword>
<dbReference type="GO" id="GO:0005886">
    <property type="term" value="C:plasma membrane"/>
    <property type="evidence" value="ECO:0007669"/>
    <property type="project" value="TreeGrafter"/>
</dbReference>
<organism evidence="6 7">
    <name type="scientific">Fusarium albosuccineum</name>
    <dbReference type="NCBI Taxonomy" id="1237068"/>
    <lineage>
        <taxon>Eukaryota</taxon>
        <taxon>Fungi</taxon>
        <taxon>Dikarya</taxon>
        <taxon>Ascomycota</taxon>
        <taxon>Pezizomycotina</taxon>
        <taxon>Sordariomycetes</taxon>
        <taxon>Hypocreomycetidae</taxon>
        <taxon>Hypocreales</taxon>
        <taxon>Nectriaceae</taxon>
        <taxon>Fusarium</taxon>
        <taxon>Fusarium decemcellulare species complex</taxon>
    </lineage>
</organism>
<feature type="transmembrane region" description="Helical" evidence="5">
    <location>
        <begin position="77"/>
        <end position="96"/>
    </location>
</feature>
<dbReference type="PANTHER" id="PTHR31465:SF7">
    <property type="entry name" value="SPHINGOID LONG-CHAIN BASE TRANSPORTER RSB1"/>
    <property type="match status" value="1"/>
</dbReference>
<evidence type="ECO:0000256" key="1">
    <source>
        <dbReference type="ARBA" id="ARBA00004141"/>
    </source>
</evidence>
<dbReference type="Pfam" id="PF04479">
    <property type="entry name" value="RTA1"/>
    <property type="match status" value="1"/>
</dbReference>
<evidence type="ECO:0000256" key="3">
    <source>
        <dbReference type="ARBA" id="ARBA00022989"/>
    </source>
</evidence>
<evidence type="ECO:0000256" key="4">
    <source>
        <dbReference type="ARBA" id="ARBA00023136"/>
    </source>
</evidence>
<feature type="transmembrane region" description="Helical" evidence="5">
    <location>
        <begin position="51"/>
        <end position="70"/>
    </location>
</feature>
<feature type="transmembrane region" description="Helical" evidence="5">
    <location>
        <begin position="206"/>
        <end position="230"/>
    </location>
</feature>
<evidence type="ECO:0000313" key="7">
    <source>
        <dbReference type="Proteomes" id="UP000554235"/>
    </source>
</evidence>
<feature type="transmembrane region" description="Helical" evidence="5">
    <location>
        <begin position="298"/>
        <end position="317"/>
    </location>
</feature>
<dbReference type="InterPro" id="IPR007568">
    <property type="entry name" value="RTA1"/>
</dbReference>
<dbReference type="Proteomes" id="UP000554235">
    <property type="component" value="Unassembled WGS sequence"/>
</dbReference>
<comment type="subcellular location">
    <subcellularLocation>
        <location evidence="1">Membrane</location>
        <topology evidence="1">Multi-pass membrane protein</topology>
    </subcellularLocation>
</comment>
<evidence type="ECO:0000256" key="2">
    <source>
        <dbReference type="ARBA" id="ARBA00022692"/>
    </source>
</evidence>
<reference evidence="6 7" key="1">
    <citation type="submission" date="2020-01" db="EMBL/GenBank/DDBJ databases">
        <title>Identification and distribution of gene clusters putatively required for synthesis of sphingolipid metabolism inhibitors in phylogenetically diverse species of the filamentous fungus Fusarium.</title>
        <authorList>
            <person name="Kim H.-S."/>
            <person name="Busman M."/>
            <person name="Brown D.W."/>
            <person name="Divon H."/>
            <person name="Uhlig S."/>
            <person name="Proctor R.H."/>
        </authorList>
    </citation>
    <scope>NUCLEOTIDE SEQUENCE [LARGE SCALE GENOMIC DNA]</scope>
    <source>
        <strain evidence="6 7">NRRL 20459</strain>
    </source>
</reference>
<feature type="transmembrane region" description="Helical" evidence="5">
    <location>
        <begin position="261"/>
        <end position="278"/>
    </location>
</feature>
<dbReference type="EMBL" id="JAADYS010000613">
    <property type="protein sequence ID" value="KAF4468428.1"/>
    <property type="molecule type" value="Genomic_DNA"/>
</dbReference>
<protein>
    <submittedName>
        <fullName evidence="6">RTA1 like family</fullName>
    </submittedName>
</protein>
<dbReference type="OrthoDB" id="4521223at2759"/>
<feature type="transmembrane region" description="Helical" evidence="5">
    <location>
        <begin position="172"/>
        <end position="194"/>
    </location>
</feature>
<dbReference type="GO" id="GO:0000324">
    <property type="term" value="C:fungal-type vacuole"/>
    <property type="evidence" value="ECO:0007669"/>
    <property type="project" value="TreeGrafter"/>
</dbReference>
<gene>
    <name evidence="6" type="ORF">FALBO_4686</name>
</gene>
<keyword evidence="2 5" id="KW-0812">Transmembrane</keyword>
<keyword evidence="4 5" id="KW-0472">Membrane</keyword>
<sequence>MSDSANVPDLNNQTWVDDGGLFMWCFENPKSDICDDVSSHYQYRLDLAPNAAFLAIFGASLIGFVVVWIITRKGTAFNIALILGLVCEVLGYAGRILSWQNPWSENGFLVQICCLTIGPAFMAAGIYLCLRRIVSAFGPENSRLPPEYYTRIVSLPIQINSVKQLTQCPVQFIPCDVISLILQALGGALASVSSHQHEDPKTGSNIMIAGLAFQVATILGFILCSLDFALRTMRRQRALGDAALDQRPQVVKVRNSRRFKAFLGALSLASFCILWRSAFRVAELSEGWDGPVMGDQYMFVGFEGILIIVAVVALNIFHPALCMKELLELDDGALKGLWCLRSRKNKAINSESVSESEGKTRTARGVAI</sequence>
<dbReference type="AlphaFoldDB" id="A0A8H4LHV9"/>
<evidence type="ECO:0000313" key="6">
    <source>
        <dbReference type="EMBL" id="KAF4468428.1"/>
    </source>
</evidence>
<proteinExistence type="predicted"/>